<dbReference type="Proteomes" id="UP000006281">
    <property type="component" value="Chromosome"/>
</dbReference>
<evidence type="ECO:0000313" key="4">
    <source>
        <dbReference type="Proteomes" id="UP000006281"/>
    </source>
</evidence>
<evidence type="ECO:0000256" key="2">
    <source>
        <dbReference type="SAM" id="Phobius"/>
    </source>
</evidence>
<reference evidence="3 4" key="1">
    <citation type="journal article" date="2012" name="BMC Genomics">
        <title>Complete genome sequence of Saccharothrix espanaensis DSM 44229T and comparison to the other completely sequenced Pseudonocardiaceae.</title>
        <authorList>
            <person name="Strobel T."/>
            <person name="Al-Dilaimi A."/>
            <person name="Blom J."/>
            <person name="Gessner A."/>
            <person name="Kalinowski J."/>
            <person name="Luzhetska M."/>
            <person name="Puhler A."/>
            <person name="Szczepanowski R."/>
            <person name="Bechthold A."/>
            <person name="Ruckert C."/>
        </authorList>
    </citation>
    <scope>NUCLEOTIDE SEQUENCE [LARGE SCALE GENOMIC DNA]</scope>
    <source>
        <strain evidence="4">ATCC 51144 / DSM 44229 / JCM 9112 / NBRC 15066 / NRRL 15764</strain>
    </source>
</reference>
<organism evidence="3 4">
    <name type="scientific">Saccharothrix espanaensis (strain ATCC 51144 / DSM 44229 / JCM 9112 / NBRC 15066 / NRRL 15764)</name>
    <dbReference type="NCBI Taxonomy" id="1179773"/>
    <lineage>
        <taxon>Bacteria</taxon>
        <taxon>Bacillati</taxon>
        <taxon>Actinomycetota</taxon>
        <taxon>Actinomycetes</taxon>
        <taxon>Pseudonocardiales</taxon>
        <taxon>Pseudonocardiaceae</taxon>
        <taxon>Saccharothrix</taxon>
    </lineage>
</organism>
<dbReference type="HOGENOM" id="CLU_1102184_0_0_11"/>
<proteinExistence type="predicted"/>
<feature type="compositionally biased region" description="Low complexity" evidence="1">
    <location>
        <begin position="81"/>
        <end position="92"/>
    </location>
</feature>
<keyword evidence="2" id="KW-0472">Membrane</keyword>
<dbReference type="STRING" id="1179773.BN6_82260"/>
<evidence type="ECO:0000256" key="1">
    <source>
        <dbReference type="SAM" id="MobiDB-lite"/>
    </source>
</evidence>
<sequence>MTDIRQTLETAFDDEPPLTLDVAAIREAGRRRVAVRRSLTTVAALAAVTAVCVPAMLGSSGSSGSSGDVRVGGQPSSAVVTTSPSAGPGSSSRVTPPAPPKPATAARAAELTELLATSGVLPDVPAAGVPGNPGGAWEFAVSQGGYKAVTALTGERKGQVLVTLYAQDFGCGGGNVEHVTCEMRWFDGVAVVVVDFRNGPTHAVTASTRAVDGTVFSVTAVNTDDRAESTGPDAPLTVGELAKVATLPGVSF</sequence>
<dbReference type="BioCyc" id="SESP1179773:BN6_RS39850-MONOMER"/>
<dbReference type="OrthoDB" id="3685449at2"/>
<dbReference type="EMBL" id="HE804045">
    <property type="protein sequence ID" value="CCH35443.1"/>
    <property type="molecule type" value="Genomic_DNA"/>
</dbReference>
<keyword evidence="2" id="KW-0812">Transmembrane</keyword>
<name>K0KFY8_SACES</name>
<protein>
    <submittedName>
        <fullName evidence="3">Uncharacterized protein</fullName>
    </submittedName>
</protein>
<dbReference type="KEGG" id="sesp:BN6_82260"/>
<dbReference type="PATRIC" id="fig|1179773.3.peg.8303"/>
<keyword evidence="4" id="KW-1185">Reference proteome</keyword>
<feature type="region of interest" description="Disordered" evidence="1">
    <location>
        <begin position="59"/>
        <end position="106"/>
    </location>
</feature>
<feature type="transmembrane region" description="Helical" evidence="2">
    <location>
        <begin position="39"/>
        <end position="57"/>
    </location>
</feature>
<dbReference type="RefSeq" id="WP_015105550.1">
    <property type="nucleotide sequence ID" value="NC_019673.1"/>
</dbReference>
<keyword evidence="2" id="KW-1133">Transmembrane helix</keyword>
<gene>
    <name evidence="3" type="ordered locus">BN6_82260</name>
</gene>
<dbReference type="AlphaFoldDB" id="K0KFY8"/>
<accession>K0KFY8</accession>
<evidence type="ECO:0000313" key="3">
    <source>
        <dbReference type="EMBL" id="CCH35443.1"/>
    </source>
</evidence>